<organism evidence="2">
    <name type="scientific">uncultured Nocardioidaceae bacterium</name>
    <dbReference type="NCBI Taxonomy" id="253824"/>
    <lineage>
        <taxon>Bacteria</taxon>
        <taxon>Bacillati</taxon>
        <taxon>Actinomycetota</taxon>
        <taxon>Actinomycetes</taxon>
        <taxon>Propionibacteriales</taxon>
        <taxon>Nocardioidaceae</taxon>
        <taxon>environmental samples</taxon>
    </lineage>
</organism>
<accession>A0A6J4M0L4</accession>
<evidence type="ECO:0000256" key="1">
    <source>
        <dbReference type="SAM" id="MobiDB-lite"/>
    </source>
</evidence>
<proteinExistence type="predicted"/>
<feature type="region of interest" description="Disordered" evidence="1">
    <location>
        <begin position="1"/>
        <end position="170"/>
    </location>
</feature>
<name>A0A6J4M0L4_9ACTN</name>
<sequence>MSLPGDEPGADDGDHRVDGQQAQQPLDVGTVLDRHDQQRTHEPEDGPRCTDRRLVDRRQPVDREAPGQPREQVQREEPHPSEKPLELRSEDVEREHVEPDVPELHMGEERGHELPERPVGDAGEQRTTAADPVGLAQPRRGQPELAQQVAAPTPGEEQEDEDHDVDPDEDLRHQCVTDRAPAVRRAGLAHRLGALPDALRTLEPDGRLPHAVGADRPLAPLAADVGLAVGVAVAPRRGQPLRADRGRLVGHPGWLSAPRR</sequence>
<evidence type="ECO:0000313" key="2">
    <source>
        <dbReference type="EMBL" id="CAA9346600.1"/>
    </source>
</evidence>
<dbReference type="EMBL" id="CADCUF010000227">
    <property type="protein sequence ID" value="CAA9346600.1"/>
    <property type="molecule type" value="Genomic_DNA"/>
</dbReference>
<dbReference type="AlphaFoldDB" id="A0A6J4M0L4"/>
<gene>
    <name evidence="2" type="ORF">AVDCRST_MAG24-1553</name>
</gene>
<feature type="compositionally biased region" description="Acidic residues" evidence="1">
    <location>
        <begin position="156"/>
        <end position="169"/>
    </location>
</feature>
<reference evidence="2" key="1">
    <citation type="submission" date="2020-02" db="EMBL/GenBank/DDBJ databases">
        <authorList>
            <person name="Meier V. D."/>
        </authorList>
    </citation>
    <scope>NUCLEOTIDE SEQUENCE</scope>
    <source>
        <strain evidence="2">AVDCRST_MAG24</strain>
    </source>
</reference>
<feature type="compositionally biased region" description="Basic and acidic residues" evidence="1">
    <location>
        <begin position="72"/>
        <end position="119"/>
    </location>
</feature>
<feature type="compositionally biased region" description="Basic and acidic residues" evidence="1">
    <location>
        <begin position="32"/>
        <end position="65"/>
    </location>
</feature>
<feature type="region of interest" description="Disordered" evidence="1">
    <location>
        <begin position="237"/>
        <end position="260"/>
    </location>
</feature>
<protein>
    <submittedName>
        <fullName evidence="2">Uncharacterized protein</fullName>
    </submittedName>
</protein>